<organism evidence="1">
    <name type="scientific">Lygus hesperus</name>
    <name type="common">Western plant bug</name>
    <dbReference type="NCBI Taxonomy" id="30085"/>
    <lineage>
        <taxon>Eukaryota</taxon>
        <taxon>Metazoa</taxon>
        <taxon>Ecdysozoa</taxon>
        <taxon>Arthropoda</taxon>
        <taxon>Hexapoda</taxon>
        <taxon>Insecta</taxon>
        <taxon>Pterygota</taxon>
        <taxon>Neoptera</taxon>
        <taxon>Paraneoptera</taxon>
        <taxon>Hemiptera</taxon>
        <taxon>Heteroptera</taxon>
        <taxon>Panheteroptera</taxon>
        <taxon>Cimicomorpha</taxon>
        <taxon>Miridae</taxon>
        <taxon>Mirini</taxon>
        <taxon>Lygus</taxon>
    </lineage>
</organism>
<dbReference type="EMBL" id="GDHC01018897">
    <property type="protein sequence ID" value="JAP99731.1"/>
    <property type="molecule type" value="Transcribed_RNA"/>
</dbReference>
<dbReference type="GO" id="GO:0016853">
    <property type="term" value="F:isomerase activity"/>
    <property type="evidence" value="ECO:0007669"/>
    <property type="project" value="UniProtKB-KW"/>
</dbReference>
<reference evidence="1" key="1">
    <citation type="journal article" date="2014" name="PLoS ONE">
        <title>Transcriptome-Based Identification of ABC Transporters in the Western Tarnished Plant Bug Lygus hesperus.</title>
        <authorList>
            <person name="Hull J.J."/>
            <person name="Chaney K."/>
            <person name="Geib S.M."/>
            <person name="Fabrick J.A."/>
            <person name="Brent C.S."/>
            <person name="Walsh D."/>
            <person name="Lavine L.C."/>
        </authorList>
    </citation>
    <scope>NUCLEOTIDE SEQUENCE</scope>
</reference>
<dbReference type="AlphaFoldDB" id="A0A0A9Z555"/>
<dbReference type="EMBL" id="GBHO01003202">
    <property type="protein sequence ID" value="JAG40402.1"/>
    <property type="molecule type" value="Transcribed_RNA"/>
</dbReference>
<keyword evidence="1" id="KW-0413">Isomerase</keyword>
<proteinExistence type="predicted"/>
<reference evidence="1" key="2">
    <citation type="submission" date="2014-07" db="EMBL/GenBank/DDBJ databases">
        <authorList>
            <person name="Hull J."/>
        </authorList>
    </citation>
    <scope>NUCLEOTIDE SEQUENCE</scope>
</reference>
<sequence>MGLLDIDENDDSDIVVVKVKRQPSGSQMYGQTSKLQTPVLQSVATPMVTANTCRNNINIDSSKKNVKGVVLAGNVLNNVSENVFKGKVVTQNKSDVNFDDLFGDGASQTNAYQ</sequence>
<evidence type="ECO:0000313" key="1">
    <source>
        <dbReference type="EMBL" id="JAG40402.1"/>
    </source>
</evidence>
<name>A0A0A9Z555_LYGHE</name>
<reference evidence="2" key="3">
    <citation type="journal article" date="2016" name="Gigascience">
        <title>De novo construction of an expanded transcriptome assembly for the western tarnished plant bug, Lygus hesperus.</title>
        <authorList>
            <person name="Tassone E.E."/>
            <person name="Geib S.M."/>
            <person name="Hall B."/>
            <person name="Fabrick J.A."/>
            <person name="Brent C.S."/>
            <person name="Hull J.J."/>
        </authorList>
    </citation>
    <scope>NUCLEOTIDE SEQUENCE</scope>
</reference>
<evidence type="ECO:0000313" key="2">
    <source>
        <dbReference type="EMBL" id="JAP99731.1"/>
    </source>
</evidence>
<accession>A0A0A9Z555</accession>
<protein>
    <submittedName>
        <fullName evidence="1">Glucose-6-phosphate isomerase</fullName>
    </submittedName>
</protein>
<gene>
    <name evidence="1" type="primary">pgi_0</name>
    <name evidence="1" type="ORF">CM83_12650</name>
    <name evidence="2" type="ORF">g.1869</name>
</gene>